<gene>
    <name evidence="1" type="ORF">VIC01_00555</name>
</gene>
<sequence length="34" mass="3930">MSKLKQPIELYDQVILVLLPSLNYSYYLLISLTG</sequence>
<dbReference type="EMBL" id="CP043529">
    <property type="protein sequence ID" value="QEW35089.1"/>
    <property type="molecule type" value="Genomic_DNA"/>
</dbReference>
<evidence type="ECO:0000313" key="1">
    <source>
        <dbReference type="EMBL" id="QEW35089.1"/>
    </source>
</evidence>
<proteinExistence type="predicted"/>
<accession>A0A380ZIP4</accession>
<dbReference type="AlphaFoldDB" id="A0A380ZIP4"/>
<dbReference type="Proteomes" id="UP000326091">
    <property type="component" value="Chromosome"/>
</dbReference>
<reference evidence="1 2" key="1">
    <citation type="submission" date="2019-09" db="EMBL/GenBank/DDBJ databases">
        <title>Commensal-derived Metabolites Govern Vibrio cholerae Pathogenesis in Host.</title>
        <authorList>
            <person name="Yoon S.S."/>
            <person name="Yoon M.Y."/>
        </authorList>
    </citation>
    <scope>NUCLEOTIDE SEQUENCE [LARGE SCALE GENOMIC DNA]</scope>
    <source>
        <strain evidence="1 2">VIC01</strain>
    </source>
</reference>
<name>A0A380ZIP4_PHOVU</name>
<evidence type="ECO:0000313" key="2">
    <source>
        <dbReference type="Proteomes" id="UP000326091"/>
    </source>
</evidence>
<organism evidence="1 2">
    <name type="scientific">Phocaeicola vulgatus</name>
    <name type="common">Bacteroides vulgatus</name>
    <dbReference type="NCBI Taxonomy" id="821"/>
    <lineage>
        <taxon>Bacteria</taxon>
        <taxon>Pseudomonadati</taxon>
        <taxon>Bacteroidota</taxon>
        <taxon>Bacteroidia</taxon>
        <taxon>Bacteroidales</taxon>
        <taxon>Bacteroidaceae</taxon>
        <taxon>Phocaeicola</taxon>
    </lineage>
</organism>
<protein>
    <submittedName>
        <fullName evidence="1">Uncharacterized protein</fullName>
    </submittedName>
</protein>